<protein>
    <submittedName>
        <fullName evidence="1">Unannotated protein</fullName>
    </submittedName>
</protein>
<organism evidence="1">
    <name type="scientific">freshwater metagenome</name>
    <dbReference type="NCBI Taxonomy" id="449393"/>
    <lineage>
        <taxon>unclassified sequences</taxon>
        <taxon>metagenomes</taxon>
        <taxon>ecological metagenomes</taxon>
    </lineage>
</organism>
<proteinExistence type="predicted"/>
<name>A0A6J7EWY6_9ZZZZ</name>
<sequence>MFSHPCELDLIGLVRAAGFSVARQVLLTSEDRAVHRVAHLDLDEETTRRYA</sequence>
<evidence type="ECO:0000313" key="1">
    <source>
        <dbReference type="EMBL" id="CAB4885570.1"/>
    </source>
</evidence>
<dbReference type="AlphaFoldDB" id="A0A6J7EWY6"/>
<reference evidence="1" key="1">
    <citation type="submission" date="2020-05" db="EMBL/GenBank/DDBJ databases">
        <authorList>
            <person name="Chiriac C."/>
            <person name="Salcher M."/>
            <person name="Ghai R."/>
            <person name="Kavagutti S V."/>
        </authorList>
    </citation>
    <scope>NUCLEOTIDE SEQUENCE</scope>
</reference>
<gene>
    <name evidence="1" type="ORF">UFOPK3402_01774</name>
</gene>
<accession>A0A6J7EWY6</accession>
<dbReference type="EMBL" id="CAFBLS010000275">
    <property type="protein sequence ID" value="CAB4885570.1"/>
    <property type="molecule type" value="Genomic_DNA"/>
</dbReference>